<accession>A0AB34G3Y2</accession>
<dbReference type="InterPro" id="IPR004843">
    <property type="entry name" value="Calcineurin-like_PHP"/>
</dbReference>
<organism evidence="2 3">
    <name type="scientific">Purpureocillium lavendulum</name>
    <dbReference type="NCBI Taxonomy" id="1247861"/>
    <lineage>
        <taxon>Eukaryota</taxon>
        <taxon>Fungi</taxon>
        <taxon>Dikarya</taxon>
        <taxon>Ascomycota</taxon>
        <taxon>Pezizomycotina</taxon>
        <taxon>Sordariomycetes</taxon>
        <taxon>Hypocreomycetidae</taxon>
        <taxon>Hypocreales</taxon>
        <taxon>Ophiocordycipitaceae</taxon>
        <taxon>Purpureocillium</taxon>
    </lineage>
</organism>
<dbReference type="SUPFAM" id="SSF56300">
    <property type="entry name" value="Metallo-dependent phosphatases"/>
    <property type="match status" value="1"/>
</dbReference>
<dbReference type="EMBL" id="JAQHRD010000001">
    <property type="protein sequence ID" value="KAJ6445427.1"/>
    <property type="molecule type" value="Genomic_DNA"/>
</dbReference>
<dbReference type="Pfam" id="PF00149">
    <property type="entry name" value="Metallophos"/>
    <property type="match status" value="1"/>
</dbReference>
<proteinExistence type="predicted"/>
<evidence type="ECO:0000313" key="3">
    <source>
        <dbReference type="Proteomes" id="UP001163105"/>
    </source>
</evidence>
<gene>
    <name evidence="2" type="ORF">O9K51_00188</name>
</gene>
<dbReference type="Proteomes" id="UP001163105">
    <property type="component" value="Unassembled WGS sequence"/>
</dbReference>
<dbReference type="Gene3D" id="3.60.21.10">
    <property type="match status" value="1"/>
</dbReference>
<dbReference type="PANTHER" id="PTHR37844:SF2">
    <property type="entry name" value="SER_THR PROTEIN PHOSPHATASE SUPERFAMILY (AFU_ORTHOLOGUE AFUA_1G14840)"/>
    <property type="match status" value="1"/>
</dbReference>
<dbReference type="AlphaFoldDB" id="A0AB34G3Y2"/>
<evidence type="ECO:0000313" key="2">
    <source>
        <dbReference type="EMBL" id="KAJ6445427.1"/>
    </source>
</evidence>
<protein>
    <submittedName>
        <fullName evidence="2">Ankyrin repeats (3 copies) domain-containing protein</fullName>
    </submittedName>
</protein>
<sequence>MAVQILSDLHLETPKAYDIFDVVPKAPVLALLGDIGNIVLHKEDCLDFFSRQLAQFRAVLFVPGNHEAYHSDWPKTLDALRAFEHQVRSDDSIGEFVLLDRASYRLPETDVVILGCSLFSFVPRQSEMNVSLGINDFFQTNDWDVSAHNKAHARDLAWLNDQVMELEQSDRKIIIFTHWSPTTHASAIDPRHAQSPITSGFSTDLSGERCFASDSVKLWAFGHTHYNCDFSMERGQGVGPLRIVANQRGYYFSQSEGFDGEKVVTI</sequence>
<evidence type="ECO:0000259" key="1">
    <source>
        <dbReference type="Pfam" id="PF00149"/>
    </source>
</evidence>
<comment type="caution">
    <text evidence="2">The sequence shown here is derived from an EMBL/GenBank/DDBJ whole genome shotgun (WGS) entry which is preliminary data.</text>
</comment>
<keyword evidence="3" id="KW-1185">Reference proteome</keyword>
<name>A0AB34G3Y2_9HYPO</name>
<reference evidence="2" key="1">
    <citation type="submission" date="2023-01" db="EMBL/GenBank/DDBJ databases">
        <title>The growth and conidiation of Purpureocillium lavendulum are regulated by nitrogen source and histone H3K14 acetylation.</title>
        <authorList>
            <person name="Tang P."/>
            <person name="Han J."/>
            <person name="Zhang C."/>
            <person name="Tang P."/>
            <person name="Qi F."/>
            <person name="Zhang K."/>
            <person name="Liang L."/>
        </authorList>
    </citation>
    <scope>NUCLEOTIDE SEQUENCE</scope>
    <source>
        <strain evidence="2">YMF1.00683</strain>
    </source>
</reference>
<dbReference type="GO" id="GO:0016787">
    <property type="term" value="F:hydrolase activity"/>
    <property type="evidence" value="ECO:0007669"/>
    <property type="project" value="InterPro"/>
</dbReference>
<dbReference type="InterPro" id="IPR029052">
    <property type="entry name" value="Metallo-depent_PP-like"/>
</dbReference>
<feature type="domain" description="Calcineurin-like phosphoesterase" evidence="1">
    <location>
        <begin position="5"/>
        <end position="226"/>
    </location>
</feature>
<dbReference type="PANTHER" id="PTHR37844">
    <property type="entry name" value="SER/THR PROTEIN PHOSPHATASE SUPERFAMILY (AFU_ORTHOLOGUE AFUA_1G14840)"/>
    <property type="match status" value="1"/>
</dbReference>